<organism evidence="1 2">
    <name type="scientific">Nephila pilipes</name>
    <name type="common">Giant wood spider</name>
    <name type="synonym">Nephila maculata</name>
    <dbReference type="NCBI Taxonomy" id="299642"/>
    <lineage>
        <taxon>Eukaryota</taxon>
        <taxon>Metazoa</taxon>
        <taxon>Ecdysozoa</taxon>
        <taxon>Arthropoda</taxon>
        <taxon>Chelicerata</taxon>
        <taxon>Arachnida</taxon>
        <taxon>Araneae</taxon>
        <taxon>Araneomorphae</taxon>
        <taxon>Entelegynae</taxon>
        <taxon>Araneoidea</taxon>
        <taxon>Nephilidae</taxon>
        <taxon>Nephila</taxon>
    </lineage>
</organism>
<dbReference type="Proteomes" id="UP000887013">
    <property type="component" value="Unassembled WGS sequence"/>
</dbReference>
<dbReference type="AlphaFoldDB" id="A0A8X6NDR9"/>
<proteinExistence type="predicted"/>
<sequence>MQGKTSGKMPQQQKHPVILDFADLEHLFPLYTESESVLFQKGCLWLKVFTNPSFMRKISSPLWPQPVGARSYTYQLWWRRCMWWLLCGAFCRRGRRQNEDLEHCVELKHCLLRPQHNLSDLISSTVLDAQNKLSPSSALPLSISSQPCAGFSHSLSSTQRLGLLSGLVLDSPLLHR</sequence>
<gene>
    <name evidence="1" type="ORF">NPIL_426321</name>
</gene>
<comment type="caution">
    <text evidence="1">The sequence shown here is derived from an EMBL/GenBank/DDBJ whole genome shotgun (WGS) entry which is preliminary data.</text>
</comment>
<keyword evidence="2" id="KW-1185">Reference proteome</keyword>
<protein>
    <submittedName>
        <fullName evidence="1">Uncharacterized protein</fullName>
    </submittedName>
</protein>
<dbReference type="EMBL" id="BMAW01008704">
    <property type="protein sequence ID" value="GFT09840.1"/>
    <property type="molecule type" value="Genomic_DNA"/>
</dbReference>
<name>A0A8X6NDR9_NEPPI</name>
<evidence type="ECO:0000313" key="1">
    <source>
        <dbReference type="EMBL" id="GFT09840.1"/>
    </source>
</evidence>
<evidence type="ECO:0000313" key="2">
    <source>
        <dbReference type="Proteomes" id="UP000887013"/>
    </source>
</evidence>
<reference evidence="1" key="1">
    <citation type="submission" date="2020-08" db="EMBL/GenBank/DDBJ databases">
        <title>Multicomponent nature underlies the extraordinary mechanical properties of spider dragline silk.</title>
        <authorList>
            <person name="Kono N."/>
            <person name="Nakamura H."/>
            <person name="Mori M."/>
            <person name="Yoshida Y."/>
            <person name="Ohtoshi R."/>
            <person name="Malay A.D."/>
            <person name="Moran D.A.P."/>
            <person name="Tomita M."/>
            <person name="Numata K."/>
            <person name="Arakawa K."/>
        </authorList>
    </citation>
    <scope>NUCLEOTIDE SEQUENCE</scope>
</reference>
<accession>A0A8X6NDR9</accession>